<evidence type="ECO:0000256" key="2">
    <source>
        <dbReference type="ARBA" id="ARBA00022898"/>
    </source>
</evidence>
<feature type="coiled-coil region" evidence="5">
    <location>
        <begin position="698"/>
        <end position="725"/>
    </location>
</feature>
<dbReference type="GO" id="GO:0030170">
    <property type="term" value="F:pyridoxal phosphate binding"/>
    <property type="evidence" value="ECO:0007669"/>
    <property type="project" value="InterPro"/>
</dbReference>
<dbReference type="PANTHER" id="PTHR42735:SF1">
    <property type="entry name" value="PYRIDOXAL-DEPENDENT DECARBOXYLASE DOMAIN-CONTAINING PROTEIN 1-RELATED"/>
    <property type="match status" value="1"/>
</dbReference>
<comment type="caution">
    <text evidence="8">The sequence shown here is derived from an EMBL/GenBank/DDBJ whole genome shotgun (WGS) entry which is preliminary data.</text>
</comment>
<dbReference type="Pfam" id="PF22937">
    <property type="entry name" value="PDXDC1-like_cen2"/>
    <property type="match status" value="1"/>
</dbReference>
<dbReference type="Pfam" id="PF00282">
    <property type="entry name" value="Pyridoxal_deC"/>
    <property type="match status" value="1"/>
</dbReference>
<dbReference type="InterPro" id="IPR055102">
    <property type="entry name" value="PDXDC1-like_3rd"/>
</dbReference>
<dbReference type="GO" id="GO:0019752">
    <property type="term" value="P:carboxylic acid metabolic process"/>
    <property type="evidence" value="ECO:0007669"/>
    <property type="project" value="InterPro"/>
</dbReference>
<feature type="region of interest" description="Disordered" evidence="6">
    <location>
        <begin position="773"/>
        <end position="818"/>
    </location>
</feature>
<keyword evidence="5" id="KW-0175">Coiled coil</keyword>
<evidence type="ECO:0000256" key="3">
    <source>
        <dbReference type="ARBA" id="ARBA00023239"/>
    </source>
</evidence>
<reference evidence="8" key="1">
    <citation type="submission" date="2021-02" db="EMBL/GenBank/DDBJ databases">
        <authorList>
            <person name="Nowell W R."/>
        </authorList>
    </citation>
    <scope>NUCLEOTIDE SEQUENCE</scope>
</reference>
<dbReference type="InterPro" id="IPR050477">
    <property type="entry name" value="GrpII_AminoAcid_Decarb"/>
</dbReference>
<dbReference type="Proteomes" id="UP000663860">
    <property type="component" value="Unassembled WGS sequence"/>
</dbReference>
<organism evidence="8 9">
    <name type="scientific">Adineta steineri</name>
    <dbReference type="NCBI Taxonomy" id="433720"/>
    <lineage>
        <taxon>Eukaryota</taxon>
        <taxon>Metazoa</taxon>
        <taxon>Spiralia</taxon>
        <taxon>Gnathifera</taxon>
        <taxon>Rotifera</taxon>
        <taxon>Eurotatoria</taxon>
        <taxon>Bdelloidea</taxon>
        <taxon>Adinetida</taxon>
        <taxon>Adinetidae</taxon>
        <taxon>Adineta</taxon>
    </lineage>
</organism>
<accession>A0A815BI08</accession>
<keyword evidence="3" id="KW-0456">Lyase</keyword>
<evidence type="ECO:0000256" key="6">
    <source>
        <dbReference type="SAM" id="MobiDB-lite"/>
    </source>
</evidence>
<dbReference type="Gene3D" id="3.40.640.10">
    <property type="entry name" value="Type I PLP-dependent aspartate aminotransferase-like (Major domain)"/>
    <property type="match status" value="1"/>
</dbReference>
<keyword evidence="2" id="KW-0663">Pyridoxal phosphate</keyword>
<proteinExistence type="predicted"/>
<feature type="compositionally biased region" description="Polar residues" evidence="6">
    <location>
        <begin position="12"/>
        <end position="21"/>
    </location>
</feature>
<dbReference type="PANTHER" id="PTHR42735">
    <property type="match status" value="1"/>
</dbReference>
<evidence type="ECO:0000256" key="5">
    <source>
        <dbReference type="SAM" id="Coils"/>
    </source>
</evidence>
<dbReference type="EMBL" id="CAJNOE010000560">
    <property type="protein sequence ID" value="CAF1270427.1"/>
    <property type="molecule type" value="Genomic_DNA"/>
</dbReference>
<protein>
    <recommendedName>
        <fullName evidence="4">Pyridoxal-dependent decarboxylase domain-containing protein 1</fullName>
    </recommendedName>
</protein>
<dbReference type="InterPro" id="IPR002129">
    <property type="entry name" value="PyrdxlP-dep_de-COase"/>
</dbReference>
<dbReference type="SUPFAM" id="SSF53383">
    <property type="entry name" value="PLP-dependent transferases"/>
    <property type="match status" value="1"/>
</dbReference>
<feature type="domain" description="PDXDC1-like third" evidence="7">
    <location>
        <begin position="586"/>
        <end position="690"/>
    </location>
</feature>
<dbReference type="GO" id="GO:0016830">
    <property type="term" value="F:carbon-carbon lyase activity"/>
    <property type="evidence" value="ECO:0007669"/>
    <property type="project" value="InterPro"/>
</dbReference>
<evidence type="ECO:0000313" key="8">
    <source>
        <dbReference type="EMBL" id="CAF1270427.1"/>
    </source>
</evidence>
<name>A0A815BI08_9BILA</name>
<feature type="region of interest" description="Disordered" evidence="6">
    <location>
        <begin position="12"/>
        <end position="40"/>
    </location>
</feature>
<evidence type="ECO:0000313" key="9">
    <source>
        <dbReference type="Proteomes" id="UP000663860"/>
    </source>
</evidence>
<comment type="cofactor">
    <cofactor evidence="1">
        <name>pyridoxal 5'-phosphate</name>
        <dbReference type="ChEBI" id="CHEBI:597326"/>
    </cofactor>
</comment>
<sequence>MEQTINDSILRSKSSNMNDLSTTTNNINHDDGGGDDDEEIDHDSAHLVELNNRIKSDFMSYCLSFVQEDEEARECVHIVWNKYLQCVGDVSMISAFFDTLPFNMKSLVFPKYQNEINEWYQDLFHINSNTILYSTFYSETFSRIIRYAIKQSHKENDFLNKKAIIYVSVDFNNHLKTDLLSSISNIKFQTIQNNVLFEDMIDINQLNEIIKHDLNDTQSYPCMVIANADMIDINQLNEIIKHDLNDTQSYPCMVIANAGTAVLGRCDEITKIKQVCNQNNLWLHVIGDLVGTLALLSTIKDTVNINCDSLTVDTVKLFGIQNLPYLTFFIRPILDITQNKQIENNSIQDEQLNNDNSSTVSTDSTNRTLSSSSSSSTTANHNNSSISHPFYDHILHSPSISFLSLWSISQRCSKANVLYHMKHSFNLVNSLMQRFKQIGTLRILNDDNNQGNLTFKRICSGEAPDDPLPKTIVIFRFETIDVPEIEHLDNLDDYIDLLNLWLYDKLSQQYPKMNLQLIKSVHFQMLKSNNNENNPTNLAPAHAIRFAPLEHLQDAIDEQEMQAFTDDVQRYSDILLATMTARARLSSSVAKYENLITIPMPHWAGIGAVRYIPTHENSIEKSDISSNEINTIQAELARKLQTNDSAFSLGGGTNEHDSMFYLRLGMIRKRDDLDVLLQKIADGGKETETALKYVEDMAEKIKIGIEKVQKDLQNENQQILAQEGLLRQLPVISNIMSWWSPSPTTSPLATKGRSFDLNSGRVESTEDTYAYRMQVQKQSPHAPTHNDDDDDDEKIITSTNSDTILNSTDSKLEQKDNQ</sequence>
<dbReference type="AlphaFoldDB" id="A0A815BI08"/>
<evidence type="ECO:0000256" key="4">
    <source>
        <dbReference type="ARBA" id="ARBA00047190"/>
    </source>
</evidence>
<feature type="compositionally biased region" description="Polar residues" evidence="6">
    <location>
        <begin position="796"/>
        <end position="809"/>
    </location>
</feature>
<evidence type="ECO:0000259" key="7">
    <source>
        <dbReference type="Pfam" id="PF22937"/>
    </source>
</evidence>
<dbReference type="InterPro" id="IPR015424">
    <property type="entry name" value="PyrdxlP-dep_Trfase"/>
</dbReference>
<gene>
    <name evidence="8" type="ORF">IZO911_LOCUS32397</name>
</gene>
<evidence type="ECO:0000256" key="1">
    <source>
        <dbReference type="ARBA" id="ARBA00001933"/>
    </source>
</evidence>
<feature type="compositionally biased region" description="Low complexity" evidence="6">
    <location>
        <begin position="353"/>
        <end position="382"/>
    </location>
</feature>
<dbReference type="InterPro" id="IPR015421">
    <property type="entry name" value="PyrdxlP-dep_Trfase_major"/>
</dbReference>
<feature type="region of interest" description="Disordered" evidence="6">
    <location>
        <begin position="347"/>
        <end position="382"/>
    </location>
</feature>